<proteinExistence type="predicted"/>
<accession>A0A2P8I8W9</accession>
<feature type="transmembrane region" description="Helical" evidence="2">
    <location>
        <begin position="54"/>
        <end position="75"/>
    </location>
</feature>
<feature type="region of interest" description="Disordered" evidence="1">
    <location>
        <begin position="1"/>
        <end position="28"/>
    </location>
</feature>
<keyword evidence="2" id="KW-0812">Transmembrane</keyword>
<keyword evidence="2" id="KW-0472">Membrane</keyword>
<protein>
    <submittedName>
        <fullName evidence="3">Uncharacterized protein</fullName>
    </submittedName>
</protein>
<sequence length="204" mass="21877">MPEPDPFASPFHQVDLPGQGRADAPLPPGFQLPAPMPPVDQHDFAPRRPVTTTVASWCWIAAAALVVLALPGLFYTGMDGLTDDLVRDSEAQADPMTRGEAELVARFTPILFALLFAVLSVPFLIAAAKLRAGRNWARITLTVLALPSAAFGLVAMLVSTADGMPHVHWLVGVVWSWVFLGACALGFVAMYLPASNTYTRSAPR</sequence>
<name>A0A2P8I8W9_SACCR</name>
<feature type="transmembrane region" description="Helical" evidence="2">
    <location>
        <begin position="103"/>
        <end position="127"/>
    </location>
</feature>
<feature type="transmembrane region" description="Helical" evidence="2">
    <location>
        <begin position="139"/>
        <end position="161"/>
    </location>
</feature>
<comment type="caution">
    <text evidence="3">The sequence shown here is derived from an EMBL/GenBank/DDBJ whole genome shotgun (WGS) entry which is preliminary data.</text>
</comment>
<evidence type="ECO:0000256" key="1">
    <source>
        <dbReference type="SAM" id="MobiDB-lite"/>
    </source>
</evidence>
<reference evidence="3 4" key="1">
    <citation type="submission" date="2018-03" db="EMBL/GenBank/DDBJ databases">
        <title>Genomic Encyclopedia of Type Strains, Phase III (KMG-III): the genomes of soil and plant-associated and newly described type strains.</title>
        <authorList>
            <person name="Whitman W."/>
        </authorList>
    </citation>
    <scope>NUCLEOTIDE SEQUENCE [LARGE SCALE GENOMIC DNA]</scope>
    <source>
        <strain evidence="3 4">CGMCC 4.7097</strain>
    </source>
</reference>
<dbReference type="RefSeq" id="WP_106616922.1">
    <property type="nucleotide sequence ID" value="NZ_PYAX01000006.1"/>
</dbReference>
<evidence type="ECO:0000256" key="2">
    <source>
        <dbReference type="SAM" id="Phobius"/>
    </source>
</evidence>
<evidence type="ECO:0000313" key="4">
    <source>
        <dbReference type="Proteomes" id="UP000241118"/>
    </source>
</evidence>
<dbReference type="OrthoDB" id="3831145at2"/>
<keyword evidence="4" id="KW-1185">Reference proteome</keyword>
<organism evidence="3 4">
    <name type="scientific">Saccharothrix carnea</name>
    <dbReference type="NCBI Taxonomy" id="1280637"/>
    <lineage>
        <taxon>Bacteria</taxon>
        <taxon>Bacillati</taxon>
        <taxon>Actinomycetota</taxon>
        <taxon>Actinomycetes</taxon>
        <taxon>Pseudonocardiales</taxon>
        <taxon>Pseudonocardiaceae</taxon>
        <taxon>Saccharothrix</taxon>
    </lineage>
</organism>
<dbReference type="AlphaFoldDB" id="A0A2P8I8W9"/>
<gene>
    <name evidence="3" type="ORF">B0I31_106436</name>
</gene>
<dbReference type="Proteomes" id="UP000241118">
    <property type="component" value="Unassembled WGS sequence"/>
</dbReference>
<feature type="transmembrane region" description="Helical" evidence="2">
    <location>
        <begin position="167"/>
        <end position="192"/>
    </location>
</feature>
<dbReference type="EMBL" id="PYAX01000006">
    <property type="protein sequence ID" value="PSL54916.1"/>
    <property type="molecule type" value="Genomic_DNA"/>
</dbReference>
<keyword evidence="2" id="KW-1133">Transmembrane helix</keyword>
<evidence type="ECO:0000313" key="3">
    <source>
        <dbReference type="EMBL" id="PSL54916.1"/>
    </source>
</evidence>